<name>A0A2C6JVC1_9APIC</name>
<dbReference type="AlphaFoldDB" id="A0A2C6JVC1"/>
<comment type="caution">
    <text evidence="3">The sequence shown here is derived from an EMBL/GenBank/DDBJ whole genome shotgun (WGS) entry which is preliminary data.</text>
</comment>
<organism evidence="3 4">
    <name type="scientific">Cystoisospora suis</name>
    <dbReference type="NCBI Taxonomy" id="483139"/>
    <lineage>
        <taxon>Eukaryota</taxon>
        <taxon>Sar</taxon>
        <taxon>Alveolata</taxon>
        <taxon>Apicomplexa</taxon>
        <taxon>Conoidasida</taxon>
        <taxon>Coccidia</taxon>
        <taxon>Eucoccidiorida</taxon>
        <taxon>Eimeriorina</taxon>
        <taxon>Sarcocystidae</taxon>
        <taxon>Cystoisospora</taxon>
    </lineage>
</organism>
<evidence type="ECO:0000313" key="3">
    <source>
        <dbReference type="EMBL" id="PHJ15270.1"/>
    </source>
</evidence>
<dbReference type="GeneID" id="94434231"/>
<feature type="compositionally biased region" description="Low complexity" evidence="2">
    <location>
        <begin position="170"/>
        <end position="190"/>
    </location>
</feature>
<accession>A0A2C6JVC1</accession>
<dbReference type="RefSeq" id="XP_067917004.1">
    <property type="nucleotide sequence ID" value="XM_068071020.1"/>
</dbReference>
<gene>
    <name evidence="3" type="ORF">CSUI_010919</name>
</gene>
<dbReference type="SUPFAM" id="SSF50978">
    <property type="entry name" value="WD40 repeat-like"/>
    <property type="match status" value="1"/>
</dbReference>
<dbReference type="VEuPathDB" id="ToxoDB:CSUI_010919"/>
<dbReference type="PANTHER" id="PTHR44324">
    <property type="entry name" value="WD40 REPEAT DOMAIN 95"/>
    <property type="match status" value="1"/>
</dbReference>
<reference evidence="3 4" key="1">
    <citation type="journal article" date="2017" name="Int. J. Parasitol.">
        <title>The genome of the protozoan parasite Cystoisospora suis and a reverse vaccinology approach to identify vaccine candidates.</title>
        <authorList>
            <person name="Palmieri N."/>
            <person name="Shrestha A."/>
            <person name="Ruttkowski B."/>
            <person name="Beck T."/>
            <person name="Vogl C."/>
            <person name="Tomley F."/>
            <person name="Blake D.P."/>
            <person name="Joachim A."/>
        </authorList>
    </citation>
    <scope>NUCLEOTIDE SEQUENCE [LARGE SCALE GENOMIC DNA]</scope>
    <source>
        <strain evidence="3 4">Wien I</strain>
    </source>
</reference>
<feature type="non-terminal residue" evidence="3">
    <location>
        <position position="1"/>
    </location>
</feature>
<proteinExistence type="predicted"/>
<sequence length="251" mass="26643">TSGYGELNTFCVVAPHRRIATGSTRLDVYEYTAARNEAVFVTEPQGCTDAVFCSEYNTILTAAKHKIQSWNAETGVPGKVFHEVEEEEVDITAVSLDIRGRRVYTGDSSGGVSVFDALTGSFLKHLSRHPCDISVIQVWRDSLNLLSASCDGLVLLQEQTLDAGSFLPSSSTTDASSASSSSTSSCTTTTGRGGSLTDCVRYRAHLGVDGVRCMAVAASLEIVACGSGMSVHLLCLRTLRKEATISPSSVS</sequence>
<dbReference type="OrthoDB" id="333508at2759"/>
<dbReference type="Gene3D" id="2.130.10.10">
    <property type="entry name" value="YVTN repeat-like/Quinoprotein amine dehydrogenase"/>
    <property type="match status" value="1"/>
</dbReference>
<feature type="non-terminal residue" evidence="3">
    <location>
        <position position="251"/>
    </location>
</feature>
<dbReference type="InterPro" id="IPR036322">
    <property type="entry name" value="WD40_repeat_dom_sf"/>
</dbReference>
<protein>
    <submittedName>
        <fullName evidence="3">Wd g-beta repeat-containing protein</fullName>
    </submittedName>
</protein>
<dbReference type="InterPro" id="IPR015943">
    <property type="entry name" value="WD40/YVTN_repeat-like_dom_sf"/>
</dbReference>
<keyword evidence="4" id="KW-1185">Reference proteome</keyword>
<keyword evidence="1" id="KW-0677">Repeat</keyword>
<feature type="region of interest" description="Disordered" evidence="2">
    <location>
        <begin position="170"/>
        <end position="193"/>
    </location>
</feature>
<dbReference type="InterPro" id="IPR051242">
    <property type="entry name" value="WD-EF-hand_domain"/>
</dbReference>
<dbReference type="PANTHER" id="PTHR44324:SF4">
    <property type="entry name" value="WD40 REPEAT DOMAIN 95"/>
    <property type="match status" value="1"/>
</dbReference>
<evidence type="ECO:0000256" key="2">
    <source>
        <dbReference type="SAM" id="MobiDB-lite"/>
    </source>
</evidence>
<dbReference type="Proteomes" id="UP000221165">
    <property type="component" value="Unassembled WGS sequence"/>
</dbReference>
<dbReference type="EMBL" id="MIGC01008852">
    <property type="protein sequence ID" value="PHJ15270.1"/>
    <property type="molecule type" value="Genomic_DNA"/>
</dbReference>
<evidence type="ECO:0000313" key="4">
    <source>
        <dbReference type="Proteomes" id="UP000221165"/>
    </source>
</evidence>
<evidence type="ECO:0000256" key="1">
    <source>
        <dbReference type="ARBA" id="ARBA00022737"/>
    </source>
</evidence>